<name>A0A7I8VG10_9ANNE</name>
<proteinExistence type="predicted"/>
<dbReference type="EMBL" id="CAJFCJ010000005">
    <property type="protein sequence ID" value="CAD5115119.1"/>
    <property type="molecule type" value="Genomic_DNA"/>
</dbReference>
<feature type="signal peptide" evidence="1">
    <location>
        <begin position="1"/>
        <end position="16"/>
    </location>
</feature>
<evidence type="ECO:0000313" key="3">
    <source>
        <dbReference type="Proteomes" id="UP000549394"/>
    </source>
</evidence>
<gene>
    <name evidence="2" type="ORF">DGYR_LOCUS3893</name>
</gene>
<reference evidence="2 3" key="1">
    <citation type="submission" date="2020-08" db="EMBL/GenBank/DDBJ databases">
        <authorList>
            <person name="Hejnol A."/>
        </authorList>
    </citation>
    <scope>NUCLEOTIDE SEQUENCE [LARGE SCALE GENOMIC DNA]</scope>
</reference>
<accession>A0A7I8VG10</accession>
<feature type="chain" id="PRO_5029811206" evidence="1">
    <location>
        <begin position="17"/>
        <end position="94"/>
    </location>
</feature>
<keyword evidence="3" id="KW-1185">Reference proteome</keyword>
<evidence type="ECO:0000313" key="2">
    <source>
        <dbReference type="EMBL" id="CAD5115119.1"/>
    </source>
</evidence>
<dbReference type="AlphaFoldDB" id="A0A7I8VG10"/>
<comment type="caution">
    <text evidence="2">The sequence shown here is derived from an EMBL/GenBank/DDBJ whole genome shotgun (WGS) entry which is preliminary data.</text>
</comment>
<keyword evidence="1" id="KW-0732">Signal</keyword>
<protein>
    <submittedName>
        <fullName evidence="2">DgyrCDS4124</fullName>
    </submittedName>
</protein>
<dbReference type="Proteomes" id="UP000549394">
    <property type="component" value="Unassembled WGS sequence"/>
</dbReference>
<evidence type="ECO:0000256" key="1">
    <source>
        <dbReference type="SAM" id="SignalP"/>
    </source>
</evidence>
<sequence>MKLLIALAALVAVAYCTTTLPTTTRAWGCPADNFCQPGSQICCWHEPTVSGCCNAGFKCCPSIRGDEHDCCPVDETACHENGSSNCYYNILKHA</sequence>
<organism evidence="2 3">
    <name type="scientific">Dimorphilus gyrociliatus</name>
    <dbReference type="NCBI Taxonomy" id="2664684"/>
    <lineage>
        <taxon>Eukaryota</taxon>
        <taxon>Metazoa</taxon>
        <taxon>Spiralia</taxon>
        <taxon>Lophotrochozoa</taxon>
        <taxon>Annelida</taxon>
        <taxon>Polychaeta</taxon>
        <taxon>Polychaeta incertae sedis</taxon>
        <taxon>Dinophilidae</taxon>
        <taxon>Dimorphilus</taxon>
    </lineage>
</organism>